<feature type="signal peptide" evidence="6">
    <location>
        <begin position="1"/>
        <end position="26"/>
    </location>
</feature>
<feature type="binding site" evidence="5">
    <location>
        <position position="218"/>
    </location>
    <ligand>
        <name>Fe cation</name>
        <dbReference type="ChEBI" id="CHEBI:24875"/>
        <note>catalytic</note>
    </ligand>
</feature>
<keyword evidence="3" id="KW-0560">Oxidoreductase</keyword>
<keyword evidence="7" id="KW-0223">Dioxygenase</keyword>
<dbReference type="InterPro" id="IPR004294">
    <property type="entry name" value="Carotenoid_Oase"/>
</dbReference>
<dbReference type="GO" id="GO:0010436">
    <property type="term" value="F:carotenoid dioxygenase activity"/>
    <property type="evidence" value="ECO:0007669"/>
    <property type="project" value="TreeGrafter"/>
</dbReference>
<evidence type="ECO:0000256" key="2">
    <source>
        <dbReference type="ARBA" id="ARBA00022723"/>
    </source>
</evidence>
<dbReference type="Proteomes" id="UP000031327">
    <property type="component" value="Unassembled WGS sequence"/>
</dbReference>
<evidence type="ECO:0000313" key="7">
    <source>
        <dbReference type="EMBL" id="KID55310.1"/>
    </source>
</evidence>
<dbReference type="GO" id="GO:0046872">
    <property type="term" value="F:metal ion binding"/>
    <property type="evidence" value="ECO:0007669"/>
    <property type="project" value="UniProtKB-KW"/>
</dbReference>
<sequence length="509" mass="56155">MDRRQLLKGMLAAPITHATISAPCLAAMQGSLPHVDPLKVNQQRFLAALDTNPDLIGVLGTDSDFSPRQLKVEGQLPKDLQGFFYRNGPARHQRAEQRYTHLFEGDGMIHQFQFAEGAVHHQGKFTQTSKFIAEEKAGRFLFSGPDSKLPNSLAINNPDSINTANTNVLPVNGELWALWEAGSATAIDGGTLKTKSLINLGEGTQHKNSLKGLPFSAHPKVEADGTIWNFGYALSGHIVLYQLNSHGKLQNVGMVNSGFTGGMVHDFLITEKHILLLLPSLKRDRTIEGQFSSIQFAPEQAMEVLIISKGTLKVVRKYSLDPGFVFHFGNAWEDKNDNISFDASLYPNGNVLNQMTAMMQGKSDIPVSPAKTVVFSLLRNGKVRSYTIDGISEFPRIYSALTGKKNRDLFTLSSIESDVWSDSVRRINLDNDSVDTFTYGKDYLVEEHVLTASNENARNDYLIGTALHIPTKRTCLNIFNAHNISAGPICRAWLPYAIPLGFHGNFLAS</sequence>
<comment type="cofactor">
    <cofactor evidence="5">
        <name>Fe(2+)</name>
        <dbReference type="ChEBI" id="CHEBI:29033"/>
    </cofactor>
    <text evidence="5">Binds 1 Fe(2+) ion per subunit.</text>
</comment>
<evidence type="ECO:0000256" key="5">
    <source>
        <dbReference type="PIRSR" id="PIRSR604294-1"/>
    </source>
</evidence>
<dbReference type="GO" id="GO:0016121">
    <property type="term" value="P:carotene catabolic process"/>
    <property type="evidence" value="ECO:0007669"/>
    <property type="project" value="TreeGrafter"/>
</dbReference>
<dbReference type="PANTHER" id="PTHR10543:SF89">
    <property type="entry name" value="CAROTENOID 9,10(9',10')-CLEAVAGE DIOXYGENASE 1"/>
    <property type="match status" value="1"/>
</dbReference>
<dbReference type="EMBL" id="JWIC01000009">
    <property type="protein sequence ID" value="KID55310.1"/>
    <property type="molecule type" value="Genomic_DNA"/>
</dbReference>
<proteinExistence type="inferred from homology"/>
<evidence type="ECO:0000313" key="8">
    <source>
        <dbReference type="Proteomes" id="UP000031327"/>
    </source>
</evidence>
<feature type="binding site" evidence="5">
    <location>
        <position position="265"/>
    </location>
    <ligand>
        <name>Fe cation</name>
        <dbReference type="ChEBI" id="CHEBI:24875"/>
        <note>catalytic</note>
    </ligand>
</feature>
<feature type="binding site" evidence="5">
    <location>
        <position position="327"/>
    </location>
    <ligand>
        <name>Fe cation</name>
        <dbReference type="ChEBI" id="CHEBI:24875"/>
        <note>catalytic</note>
    </ligand>
</feature>
<feature type="binding site" evidence="5">
    <location>
        <position position="503"/>
    </location>
    <ligand>
        <name>Fe cation</name>
        <dbReference type="ChEBI" id="CHEBI:24875"/>
        <note>catalytic</note>
    </ligand>
</feature>
<accession>A0A0C1Q6Y1</accession>
<comment type="similarity">
    <text evidence="1">Belongs to the carotenoid oxygenase family.</text>
</comment>
<dbReference type="PANTHER" id="PTHR10543">
    <property type="entry name" value="BETA-CAROTENE DIOXYGENASE"/>
    <property type="match status" value="1"/>
</dbReference>
<evidence type="ECO:0000256" key="6">
    <source>
        <dbReference type="SAM" id="SignalP"/>
    </source>
</evidence>
<name>A0A0C1Q6Y1_9GAMM</name>
<protein>
    <submittedName>
        <fullName evidence="7">Lignostilbene-alpha,beta-dioxygenase</fullName>
    </submittedName>
</protein>
<keyword evidence="4 5" id="KW-0408">Iron</keyword>
<dbReference type="OrthoDB" id="6636843at2"/>
<keyword evidence="2 5" id="KW-0479">Metal-binding</keyword>
<evidence type="ECO:0000256" key="1">
    <source>
        <dbReference type="ARBA" id="ARBA00006787"/>
    </source>
</evidence>
<organism evidence="7 8">
    <name type="scientific">Pseudoalteromonas luteoviolacea</name>
    <dbReference type="NCBI Taxonomy" id="43657"/>
    <lineage>
        <taxon>Bacteria</taxon>
        <taxon>Pseudomonadati</taxon>
        <taxon>Pseudomonadota</taxon>
        <taxon>Gammaproteobacteria</taxon>
        <taxon>Alteromonadales</taxon>
        <taxon>Pseudoalteromonadaceae</taxon>
        <taxon>Pseudoalteromonas</taxon>
    </lineage>
</organism>
<dbReference type="RefSeq" id="WP_039611300.1">
    <property type="nucleotide sequence ID" value="NZ_JWIC01000009.1"/>
</dbReference>
<evidence type="ECO:0000256" key="3">
    <source>
        <dbReference type="ARBA" id="ARBA00023002"/>
    </source>
</evidence>
<comment type="caution">
    <text evidence="7">The sequence shown here is derived from an EMBL/GenBank/DDBJ whole genome shotgun (WGS) entry which is preliminary data.</text>
</comment>
<reference evidence="7 8" key="1">
    <citation type="submission" date="2014-12" db="EMBL/GenBank/DDBJ databases">
        <title>Draft Genome Sequence of Pseudoalteromonas luteoviolacea HI1.</title>
        <authorList>
            <person name="Asahina A.Y."/>
            <person name="Hadfield M.G."/>
        </authorList>
    </citation>
    <scope>NUCLEOTIDE SEQUENCE [LARGE SCALE GENOMIC DNA]</scope>
    <source>
        <strain evidence="7 8">HI1</strain>
    </source>
</reference>
<gene>
    <name evidence="7" type="ORF">JF50_20785</name>
</gene>
<dbReference type="Pfam" id="PF03055">
    <property type="entry name" value="RPE65"/>
    <property type="match status" value="1"/>
</dbReference>
<keyword evidence="6" id="KW-0732">Signal</keyword>
<feature type="chain" id="PRO_5002150990" evidence="6">
    <location>
        <begin position="27"/>
        <end position="509"/>
    </location>
</feature>
<evidence type="ECO:0000256" key="4">
    <source>
        <dbReference type="ARBA" id="ARBA00023004"/>
    </source>
</evidence>
<dbReference type="AlphaFoldDB" id="A0A0C1Q6Y1"/>